<feature type="non-terminal residue" evidence="1">
    <location>
        <position position="1"/>
    </location>
</feature>
<sequence>YLYCSIITVAKLWKQPKCPLTDEWIKMWCIYIYITHAYITEYYSAIKRNEILPFAKTWMNLESIMLSEISQRKTNTIMI</sequence>
<feature type="non-terminal residue" evidence="1">
    <location>
        <position position="79"/>
    </location>
</feature>
<name>A0A6G1BHN4_CROCR</name>
<keyword evidence="2" id="KW-1185">Reference proteome</keyword>
<dbReference type="Proteomes" id="UP000475037">
    <property type="component" value="Unassembled WGS sequence"/>
</dbReference>
<dbReference type="AlphaFoldDB" id="A0A6G1BHN4"/>
<proteinExistence type="predicted"/>
<dbReference type="EMBL" id="VOAJ01000492">
    <property type="protein sequence ID" value="KAF0887244.1"/>
    <property type="molecule type" value="Genomic_DNA"/>
</dbReference>
<accession>A0A6G1BHN4</accession>
<gene>
    <name evidence="1" type="primary">Pol_11</name>
    <name evidence="1" type="ORF">FOF47_R07906</name>
</gene>
<evidence type="ECO:0000313" key="1">
    <source>
        <dbReference type="EMBL" id="KAF0887244.1"/>
    </source>
</evidence>
<evidence type="ECO:0000313" key="2">
    <source>
        <dbReference type="Proteomes" id="UP000475037"/>
    </source>
</evidence>
<comment type="caution">
    <text evidence="1">The sequence shown here is derived from an EMBL/GenBank/DDBJ whole genome shotgun (WGS) entry which is preliminary data.</text>
</comment>
<protein>
    <submittedName>
        <fullName evidence="1">LORF2 protein</fullName>
    </submittedName>
</protein>
<organism evidence="1 2">
    <name type="scientific">Crocuta crocuta</name>
    <name type="common">Spotted hyena</name>
    <dbReference type="NCBI Taxonomy" id="9678"/>
    <lineage>
        <taxon>Eukaryota</taxon>
        <taxon>Metazoa</taxon>
        <taxon>Chordata</taxon>
        <taxon>Craniata</taxon>
        <taxon>Vertebrata</taxon>
        <taxon>Euteleostomi</taxon>
        <taxon>Mammalia</taxon>
        <taxon>Eutheria</taxon>
        <taxon>Laurasiatheria</taxon>
        <taxon>Carnivora</taxon>
        <taxon>Feliformia</taxon>
        <taxon>Hyaenidae</taxon>
        <taxon>Crocuta</taxon>
    </lineage>
</organism>
<reference evidence="1 2" key="1">
    <citation type="submission" date="2019-11" db="EMBL/GenBank/DDBJ databases">
        <authorList>
            <person name="Yang C."/>
            <person name="Li F."/>
        </authorList>
    </citation>
    <scope>NUCLEOTIDE SEQUENCE [LARGE SCALE GENOMIC DNA]</scope>
    <source>
        <strain evidence="1">KB4526</strain>
        <tissue evidence="1">Muscle</tissue>
    </source>
</reference>